<evidence type="ECO:0000313" key="3">
    <source>
        <dbReference type="WBParaSite" id="HNAJ_0000854901-mRNA-1"/>
    </source>
</evidence>
<dbReference type="EMBL" id="UZAE01012317">
    <property type="protein sequence ID" value="VDO04536.1"/>
    <property type="molecule type" value="Genomic_DNA"/>
</dbReference>
<dbReference type="WBParaSite" id="HNAJ_0000854901-mRNA-1">
    <property type="protein sequence ID" value="HNAJ_0000854901-mRNA-1"/>
    <property type="gene ID" value="HNAJ_0000854901"/>
</dbReference>
<organism evidence="3">
    <name type="scientific">Rodentolepis nana</name>
    <name type="common">Dwarf tapeworm</name>
    <name type="synonym">Hymenolepis nana</name>
    <dbReference type="NCBI Taxonomy" id="102285"/>
    <lineage>
        <taxon>Eukaryota</taxon>
        <taxon>Metazoa</taxon>
        <taxon>Spiralia</taxon>
        <taxon>Lophotrochozoa</taxon>
        <taxon>Platyhelminthes</taxon>
        <taxon>Cestoda</taxon>
        <taxon>Eucestoda</taxon>
        <taxon>Cyclophyllidea</taxon>
        <taxon>Hymenolepididae</taxon>
        <taxon>Rodentolepis</taxon>
    </lineage>
</organism>
<name>A0A0R3TMK3_RODNA</name>
<sequence length="379" mass="43085">MNPSSTAKNVEQVLEKLFSMQMHENFERCSLLEKKKLDTCNNTTVSSLFVSSINESKTATKSEFARLANAKRLSDSLSLQLRCEEVRLKAEIDFLNRCLEDPLTAKNECSDINEDIASLMAECNQIKGNCLNFVKDLACSDHLKSSRLRFERRKARQTAYLDCQDRKIQEAQLTCSKLEIFRDIMALEDSALLEMAQCLDKIYTALKKYFQISIEIKSRFQKSENSLQNKDFSNVIDSELRELLISVLCDSSDISGSPETISNETLLKSFEEKIGILESKNAASLSTMKEFKLVVQEISLVLNKALQWLECSDDSEAQQQQHVNASESPCIYWNALGSFSGVIPHRLVKRLLQVRRELDDASASLRKLELTFELNSEVL</sequence>
<reference evidence="3" key="1">
    <citation type="submission" date="2017-02" db="UniProtKB">
        <authorList>
            <consortium name="WormBaseParasite"/>
        </authorList>
    </citation>
    <scope>IDENTIFICATION</scope>
</reference>
<dbReference type="Proteomes" id="UP000278807">
    <property type="component" value="Unassembled WGS sequence"/>
</dbReference>
<accession>A0A0R3TMK3</accession>
<dbReference type="OrthoDB" id="6273969at2759"/>
<gene>
    <name evidence="1" type="ORF">HNAJ_LOCUS8545</name>
</gene>
<reference evidence="1 2" key="2">
    <citation type="submission" date="2018-11" db="EMBL/GenBank/DDBJ databases">
        <authorList>
            <consortium name="Pathogen Informatics"/>
        </authorList>
    </citation>
    <scope>NUCLEOTIDE SEQUENCE [LARGE SCALE GENOMIC DNA]</scope>
</reference>
<proteinExistence type="predicted"/>
<protein>
    <submittedName>
        <fullName evidence="1 3">Uncharacterized protein</fullName>
    </submittedName>
</protein>
<keyword evidence="2" id="KW-1185">Reference proteome</keyword>
<evidence type="ECO:0000313" key="1">
    <source>
        <dbReference type="EMBL" id="VDO04536.1"/>
    </source>
</evidence>
<dbReference type="AlphaFoldDB" id="A0A0R3TMK3"/>
<evidence type="ECO:0000313" key="2">
    <source>
        <dbReference type="Proteomes" id="UP000278807"/>
    </source>
</evidence>